<sequence length="343" mass="38452">MKILFGIQGTGNGHISRARILAKYLKEHAVDVTYLISGREREKLFDMEVFGDFMHRKGLTFVTKNGKIDYISTFLENSLLGFYRDIHALSLSEYDLVITDFEPVTAWAGKLQGKPVLGIGHQYAFGENTPMAGESMMAKWIMRNFAPATNAIGLHWHPYSDNVLPPIIDTTLQATDDSNNIVVYLPFENQQQVSAVLNQLPQYQFVQYSPELENGEQGNISLRKTSYQAFKQDLAGAKAVICNSGFELISECLHLGKPILTKPLNGQMEQHSNALALEQLNYATVIDKITTTKVGDWLAIAKQNEAKPLPNVAKQIVEWLLKGDWQQHQQLGKGLWARETGAQ</sequence>
<keyword evidence="2" id="KW-1185">Reference proteome</keyword>
<organism evidence="1 2">
    <name type="scientific">Thalassotalea euphylliae</name>
    <dbReference type="NCBI Taxonomy" id="1655234"/>
    <lineage>
        <taxon>Bacteria</taxon>
        <taxon>Pseudomonadati</taxon>
        <taxon>Pseudomonadota</taxon>
        <taxon>Gammaproteobacteria</taxon>
        <taxon>Alteromonadales</taxon>
        <taxon>Colwelliaceae</taxon>
        <taxon>Thalassotalea</taxon>
    </lineage>
</organism>
<comment type="caution">
    <text evidence="1">The sequence shown here is derived from an EMBL/GenBank/DDBJ whole genome shotgun (WGS) entry which is preliminary data.</text>
</comment>
<evidence type="ECO:0000313" key="2">
    <source>
        <dbReference type="Proteomes" id="UP000256899"/>
    </source>
</evidence>
<protein>
    <recommendedName>
        <fullName evidence="3">Glycosyltransferase</fullName>
    </recommendedName>
</protein>
<dbReference type="Gene3D" id="3.40.50.2000">
    <property type="entry name" value="Glycogen Phosphorylase B"/>
    <property type="match status" value="1"/>
</dbReference>
<dbReference type="PANTHER" id="PTHR21015">
    <property type="entry name" value="UDP-N-ACETYLGLUCOSAMINE--N-ACETYLMURAMYL-(PENTAPEPTIDE) PYROPHOSPHORYL-UNDECAPRENOL N-ACETYLGLUCOSAMINE TRANSFERASE 1"/>
    <property type="match status" value="1"/>
</dbReference>
<dbReference type="InterPro" id="IPR005262">
    <property type="entry name" value="MJ1255-like"/>
</dbReference>
<dbReference type="Pfam" id="PF13528">
    <property type="entry name" value="Glyco_trans_1_3"/>
    <property type="match status" value="1"/>
</dbReference>
<dbReference type="SUPFAM" id="SSF53756">
    <property type="entry name" value="UDP-Glycosyltransferase/glycogen phosphorylase"/>
    <property type="match status" value="1"/>
</dbReference>
<dbReference type="PANTHER" id="PTHR21015:SF22">
    <property type="entry name" value="GLYCOSYLTRANSFERASE"/>
    <property type="match status" value="1"/>
</dbReference>
<evidence type="ECO:0008006" key="3">
    <source>
        <dbReference type="Google" id="ProtNLM"/>
    </source>
</evidence>
<name>A0A3E0U432_9GAMM</name>
<dbReference type="NCBIfam" id="TIGR00661">
    <property type="entry name" value="MJ1255"/>
    <property type="match status" value="1"/>
</dbReference>
<dbReference type="GO" id="GO:0016757">
    <property type="term" value="F:glycosyltransferase activity"/>
    <property type="evidence" value="ECO:0007669"/>
    <property type="project" value="TreeGrafter"/>
</dbReference>
<evidence type="ECO:0000313" key="1">
    <source>
        <dbReference type="EMBL" id="REL31500.1"/>
    </source>
</evidence>
<reference evidence="2" key="1">
    <citation type="submission" date="2018-08" db="EMBL/GenBank/DDBJ databases">
        <title>Thalassotalea euphylliae genome.</title>
        <authorList>
            <person name="Summers S."/>
            <person name="Rice S.A."/>
            <person name="Freckelton M.L."/>
            <person name="Nedved B.T."/>
            <person name="Hadfield M.G."/>
        </authorList>
    </citation>
    <scope>NUCLEOTIDE SEQUENCE [LARGE SCALE GENOMIC DNA]</scope>
    <source>
        <strain evidence="2">H3</strain>
    </source>
</reference>
<dbReference type="EMBL" id="QUOT01000001">
    <property type="protein sequence ID" value="REL31500.1"/>
    <property type="molecule type" value="Genomic_DNA"/>
</dbReference>
<accession>A0A3E0U432</accession>
<dbReference type="Proteomes" id="UP000256899">
    <property type="component" value="Unassembled WGS sequence"/>
</dbReference>
<dbReference type="RefSeq" id="WP_116016383.1">
    <property type="nucleotide sequence ID" value="NZ_QUOT01000001.1"/>
</dbReference>
<dbReference type="AlphaFoldDB" id="A0A3E0U432"/>
<proteinExistence type="predicted"/>
<gene>
    <name evidence="1" type="ORF">DXX94_12675</name>
</gene>